<dbReference type="Pfam" id="PF03131">
    <property type="entry name" value="bZIP_Maf"/>
    <property type="match status" value="1"/>
</dbReference>
<feature type="region of interest" description="Disordered" evidence="5">
    <location>
        <begin position="456"/>
        <end position="493"/>
    </location>
</feature>
<dbReference type="EMBL" id="JAOYFB010000039">
    <property type="protein sequence ID" value="KAK4028837.1"/>
    <property type="molecule type" value="Genomic_DNA"/>
</dbReference>
<proteinExistence type="predicted"/>
<organism evidence="7 8">
    <name type="scientific">Daphnia magna</name>
    <dbReference type="NCBI Taxonomy" id="35525"/>
    <lineage>
        <taxon>Eukaryota</taxon>
        <taxon>Metazoa</taxon>
        <taxon>Ecdysozoa</taxon>
        <taxon>Arthropoda</taxon>
        <taxon>Crustacea</taxon>
        <taxon>Branchiopoda</taxon>
        <taxon>Diplostraca</taxon>
        <taxon>Cladocera</taxon>
        <taxon>Anomopoda</taxon>
        <taxon>Daphniidae</taxon>
        <taxon>Daphnia</taxon>
    </lineage>
</organism>
<dbReference type="PANTHER" id="PTHR10129">
    <property type="entry name" value="TRANSCRIPTION FACTOR MAF"/>
    <property type="match status" value="1"/>
</dbReference>
<dbReference type="SUPFAM" id="SSF47454">
    <property type="entry name" value="A DNA-binding domain in eukaryotic transcription factors"/>
    <property type="match status" value="1"/>
</dbReference>
<evidence type="ECO:0000256" key="3">
    <source>
        <dbReference type="ARBA" id="ARBA00023163"/>
    </source>
</evidence>
<dbReference type="InterPro" id="IPR046347">
    <property type="entry name" value="bZIP_sf"/>
</dbReference>
<evidence type="ECO:0000256" key="1">
    <source>
        <dbReference type="ARBA" id="ARBA00023015"/>
    </source>
</evidence>
<keyword evidence="8" id="KW-1185">Reference proteome</keyword>
<feature type="compositionally biased region" description="Low complexity" evidence="5">
    <location>
        <begin position="143"/>
        <end position="166"/>
    </location>
</feature>
<keyword evidence="4" id="KW-0175">Coiled coil</keyword>
<feature type="compositionally biased region" description="Pro residues" evidence="5">
    <location>
        <begin position="107"/>
        <end position="116"/>
    </location>
</feature>
<evidence type="ECO:0000313" key="7">
    <source>
        <dbReference type="EMBL" id="KAK4028837.1"/>
    </source>
</evidence>
<feature type="compositionally biased region" description="Polar residues" evidence="5">
    <location>
        <begin position="477"/>
        <end position="493"/>
    </location>
</feature>
<dbReference type="SUPFAM" id="SSF57959">
    <property type="entry name" value="Leucine zipper domain"/>
    <property type="match status" value="1"/>
</dbReference>
<feature type="region of interest" description="Disordered" evidence="5">
    <location>
        <begin position="242"/>
        <end position="271"/>
    </location>
</feature>
<sequence length="493" mass="54558">MEASAQDEYVSDFDLEHLEEVVKREMLEQRRNAEAAYALHYQNLQPPVQPQPQSSQPQPQQQQQQQQSSPGVAQPQQGHVVSHHSAASGPTSQQPSAPLKHQLQAPATPPDTPPGQPCSIMSPASPFQHQHQQQQHGHHSQHSHVQQQQQQQQIQQQQQQQQQQAQASATGSAAAVLPLGPGLEVIQHKAGMSAGSDEFLWVTASMRYGNAVPPLQIHQEPLDLRPQGSESPLDDPHAAWAHHASLQHQQQQHQHQLQQQQHHQQQPPAQHLLGRRDSYSEGSLAVHLPGCHPGQHHHHQVPRGCGSSSSSASSTSGSEIGGPSSNGGMMVGLGPNSGGGGSLHHHHHHHHHHGGSGGNDLLDDDALISLSVRELNKKLNGFPREEVVRLKQKRRTLKNRGYAQNCRSKRMQQRHELESANTVLKAEIQRMRLELGRVAQERDSYKQKCDAIHRLNQQQQHSHPHQAQQQQPKSASTRTSGSQINDGPTNYYL</sequence>
<evidence type="ECO:0000256" key="5">
    <source>
        <dbReference type="SAM" id="MobiDB-lite"/>
    </source>
</evidence>
<name>A0ABR0AUM8_9CRUS</name>
<dbReference type="PANTHER" id="PTHR10129:SF44">
    <property type="entry name" value="TRAFFIC JAM, ISOFORM C"/>
    <property type="match status" value="1"/>
</dbReference>
<evidence type="ECO:0000313" key="8">
    <source>
        <dbReference type="Proteomes" id="UP001234178"/>
    </source>
</evidence>
<dbReference type="InterPro" id="IPR004827">
    <property type="entry name" value="bZIP"/>
</dbReference>
<keyword evidence="1" id="KW-0805">Transcription regulation</keyword>
<feature type="compositionally biased region" description="Low complexity" evidence="5">
    <location>
        <begin position="304"/>
        <end position="322"/>
    </location>
</feature>
<feature type="compositionally biased region" description="Low complexity" evidence="5">
    <location>
        <begin position="457"/>
        <end position="476"/>
    </location>
</feature>
<feature type="compositionally biased region" description="Gly residues" evidence="5">
    <location>
        <begin position="329"/>
        <end position="342"/>
    </location>
</feature>
<dbReference type="InterPro" id="IPR008917">
    <property type="entry name" value="TF_DNA-bd_sf"/>
</dbReference>
<dbReference type="CDD" id="cd14718">
    <property type="entry name" value="bZIP_Maf_large"/>
    <property type="match status" value="1"/>
</dbReference>
<feature type="compositionally biased region" description="Low complexity" evidence="5">
    <location>
        <begin position="51"/>
        <end position="78"/>
    </location>
</feature>
<dbReference type="Gene3D" id="1.20.5.170">
    <property type="match status" value="1"/>
</dbReference>
<feature type="region of interest" description="Disordered" evidence="5">
    <location>
        <begin position="37"/>
        <end position="166"/>
    </location>
</feature>
<dbReference type="PROSITE" id="PS50217">
    <property type="entry name" value="BZIP"/>
    <property type="match status" value="1"/>
</dbReference>
<feature type="compositionally biased region" description="Basic residues" evidence="5">
    <location>
        <begin position="343"/>
        <end position="354"/>
    </location>
</feature>
<feature type="coiled-coil region" evidence="4">
    <location>
        <begin position="414"/>
        <end position="448"/>
    </location>
</feature>
<feature type="domain" description="BZIP" evidence="6">
    <location>
        <begin position="389"/>
        <end position="452"/>
    </location>
</feature>
<feature type="region of interest" description="Disordered" evidence="5">
    <location>
        <begin position="283"/>
        <end position="358"/>
    </location>
</feature>
<dbReference type="InterPro" id="IPR024874">
    <property type="entry name" value="Transcription_factor_Maf_fam"/>
</dbReference>
<evidence type="ECO:0000259" key="6">
    <source>
        <dbReference type="PROSITE" id="PS50217"/>
    </source>
</evidence>
<comment type="caution">
    <text evidence="7">The sequence shown here is derived from an EMBL/GenBank/DDBJ whole genome shotgun (WGS) entry which is preliminary data.</text>
</comment>
<protein>
    <recommendedName>
        <fullName evidence="6">BZIP domain-containing protein</fullName>
    </recommendedName>
</protein>
<keyword evidence="3" id="KW-0804">Transcription</keyword>
<evidence type="ECO:0000256" key="2">
    <source>
        <dbReference type="ARBA" id="ARBA00023125"/>
    </source>
</evidence>
<accession>A0ABR0AUM8</accession>
<dbReference type="InterPro" id="IPR004826">
    <property type="entry name" value="bZIP_Maf"/>
</dbReference>
<gene>
    <name evidence="7" type="ORF">OUZ56_021856</name>
</gene>
<reference evidence="7 8" key="1">
    <citation type="journal article" date="2023" name="Nucleic Acids Res.">
        <title>The hologenome of Daphnia magna reveals possible DNA methylation and microbiome-mediated evolution of the host genome.</title>
        <authorList>
            <person name="Chaturvedi A."/>
            <person name="Li X."/>
            <person name="Dhandapani V."/>
            <person name="Marshall H."/>
            <person name="Kissane S."/>
            <person name="Cuenca-Cambronero M."/>
            <person name="Asole G."/>
            <person name="Calvet F."/>
            <person name="Ruiz-Romero M."/>
            <person name="Marangio P."/>
            <person name="Guigo R."/>
            <person name="Rago D."/>
            <person name="Mirbahai L."/>
            <person name="Eastwood N."/>
            <person name="Colbourne J.K."/>
            <person name="Zhou J."/>
            <person name="Mallon E."/>
            <person name="Orsini L."/>
        </authorList>
    </citation>
    <scope>NUCLEOTIDE SEQUENCE [LARGE SCALE GENOMIC DNA]</scope>
    <source>
        <strain evidence="7">LRV0_1</strain>
    </source>
</reference>
<dbReference type="SMART" id="SM00338">
    <property type="entry name" value="BRLZ"/>
    <property type="match status" value="1"/>
</dbReference>
<dbReference type="Proteomes" id="UP001234178">
    <property type="component" value="Unassembled WGS sequence"/>
</dbReference>
<evidence type="ECO:0000256" key="4">
    <source>
        <dbReference type="SAM" id="Coils"/>
    </source>
</evidence>
<keyword evidence="2" id="KW-0238">DNA-binding</keyword>